<evidence type="ECO:0000256" key="2">
    <source>
        <dbReference type="ARBA" id="ARBA00031845"/>
    </source>
</evidence>
<evidence type="ECO:0000313" key="3">
    <source>
        <dbReference type="Ensembl" id="ENSSHAP00000032453.1"/>
    </source>
</evidence>
<dbReference type="InterPro" id="IPR011990">
    <property type="entry name" value="TPR-like_helical_dom_sf"/>
</dbReference>
<dbReference type="Gene3D" id="1.25.40.10">
    <property type="entry name" value="Tetratricopeptide repeat domain"/>
    <property type="match status" value="1"/>
</dbReference>
<reference evidence="3" key="3">
    <citation type="submission" date="2025-09" db="UniProtKB">
        <authorList>
            <consortium name="Ensembl"/>
        </authorList>
    </citation>
    <scope>IDENTIFICATION</scope>
</reference>
<dbReference type="Ensembl" id="ENSSHAT00000032667.1">
    <property type="protein sequence ID" value="ENSSHAP00000032453.1"/>
    <property type="gene ID" value="ENSSHAG00000028976.1"/>
</dbReference>
<dbReference type="InterPro" id="IPR042861">
    <property type="entry name" value="TEX11"/>
</dbReference>
<dbReference type="PANTHER" id="PTHR47083:SF1">
    <property type="entry name" value="TESTIS-EXPRESSED PROTEIN 11"/>
    <property type="match status" value="1"/>
</dbReference>
<dbReference type="Proteomes" id="UP000007648">
    <property type="component" value="Unassembled WGS sequence"/>
</dbReference>
<organism evidence="3 4">
    <name type="scientific">Sarcophilus harrisii</name>
    <name type="common">Tasmanian devil</name>
    <name type="synonym">Sarcophilus laniarius</name>
    <dbReference type="NCBI Taxonomy" id="9305"/>
    <lineage>
        <taxon>Eukaryota</taxon>
        <taxon>Metazoa</taxon>
        <taxon>Chordata</taxon>
        <taxon>Craniata</taxon>
        <taxon>Vertebrata</taxon>
        <taxon>Euteleostomi</taxon>
        <taxon>Mammalia</taxon>
        <taxon>Metatheria</taxon>
        <taxon>Dasyuromorphia</taxon>
        <taxon>Dasyuridae</taxon>
        <taxon>Sarcophilus</taxon>
    </lineage>
</organism>
<dbReference type="OrthoDB" id="65716at2759"/>
<keyword evidence="1" id="KW-0469">Meiosis</keyword>
<dbReference type="KEGG" id="shr:100925051"/>
<dbReference type="FunCoup" id="A0A7N4P595">
    <property type="interactions" value="28"/>
</dbReference>
<gene>
    <name evidence="3" type="primary">TEX11</name>
</gene>
<dbReference type="AlphaFoldDB" id="A0A7N4P595"/>
<sequence>MQSRVLRLLANIYLDWDWEQCQDKALETINLANEACLHPVGIYLKIKILLRRGASDEEIQIAAMSLLDFEDPENFLDFFLSTTKLLLENDRDAVGFDFLKTVCNRLEWSAEVGKVFLLHIELLLQRKEDQLVKEKIENILAAHHAGKELPFKILNWLHNILWNQAAQNFEEENYTEALQWYDYSLSFYPSGQTDMDFAKLQRNRASCYIHLKQLDKAYEAVKEAEIYDAANIFTQFIIFKIAVSRGNTDEALAAVDALEQCVANSIAQERDPNTEEISTTAFLSLAAQFALENGQQEVAIRSLEYLAQYSEDLQQVLIALKCLIRLVISQISHVVDLEENSYRNEEMSRLLFWVKTAYGKVASPIAKEKLTLEVWTNEVQWFRKIAWNLAMQCEKCLDIMRDFFLLSFELSQLCPTEKAVLVSQKTCLLMAAAADLELGRNATDASQKAEMLTHAIEHVHGCRKIVNILKQIGDNAKDPTENLLLLYEIEAKAKLNDPSLPSVLDCMWEMPHLETKILETIASVVMEPPAHYPEIAKQTLKKAISIYLQGTTINTMKYSKCLHSFINISLPDEVLEPDMHILEEIWSFFEDALNVISRSKEYPQVKILWLMTKAWNTGIFQYGEGLYVIAEKWCGLGIRFLSHLGTLKKSYEGQMTDVYKEIVANIEREKCSPPNEE</sequence>
<dbReference type="Pfam" id="PF08631">
    <property type="entry name" value="SPO22"/>
    <property type="match status" value="1"/>
</dbReference>
<dbReference type="CTD" id="56159"/>
<dbReference type="InParanoid" id="A0A7N4P595"/>
<evidence type="ECO:0000256" key="1">
    <source>
        <dbReference type="ARBA" id="ARBA00023254"/>
    </source>
</evidence>
<protein>
    <recommendedName>
        <fullName evidence="2">Protein ZIP4 homolog</fullName>
    </recommendedName>
</protein>
<dbReference type="GO" id="GO:0007131">
    <property type="term" value="P:reciprocal meiotic recombination"/>
    <property type="evidence" value="ECO:0007669"/>
    <property type="project" value="TreeGrafter"/>
</dbReference>
<proteinExistence type="predicted"/>
<dbReference type="GeneTree" id="ENSGT00390000006492"/>
<evidence type="ECO:0000313" key="4">
    <source>
        <dbReference type="Proteomes" id="UP000007648"/>
    </source>
</evidence>
<accession>A0A7N4P595</accession>
<reference evidence="3" key="2">
    <citation type="submission" date="2025-08" db="UniProtKB">
        <authorList>
            <consortium name="Ensembl"/>
        </authorList>
    </citation>
    <scope>IDENTIFICATION</scope>
</reference>
<dbReference type="GO" id="GO:0007060">
    <property type="term" value="P:male meiosis chromosome segregation"/>
    <property type="evidence" value="ECO:0007669"/>
    <property type="project" value="TreeGrafter"/>
</dbReference>
<dbReference type="GO" id="GO:0000801">
    <property type="term" value="C:central element"/>
    <property type="evidence" value="ECO:0007669"/>
    <property type="project" value="TreeGrafter"/>
</dbReference>
<name>A0A7N4P595_SARHA</name>
<dbReference type="GO" id="GO:0007130">
    <property type="term" value="P:synaptonemal complex assembly"/>
    <property type="evidence" value="ECO:0007669"/>
    <property type="project" value="TreeGrafter"/>
</dbReference>
<dbReference type="GeneID" id="100925051"/>
<dbReference type="FunFam" id="1.25.40.10:FF:000739">
    <property type="entry name" value="Testis expressed 11"/>
    <property type="match status" value="1"/>
</dbReference>
<dbReference type="InterPro" id="IPR013940">
    <property type="entry name" value="Spo22/ZIP4/TEX11"/>
</dbReference>
<dbReference type="SUPFAM" id="SSF48452">
    <property type="entry name" value="TPR-like"/>
    <property type="match status" value="1"/>
</dbReference>
<dbReference type="PANTHER" id="PTHR47083">
    <property type="entry name" value="TESTIS-EXPRESSED PROTEIN 11"/>
    <property type="match status" value="1"/>
</dbReference>
<reference evidence="3 4" key="1">
    <citation type="journal article" date="2011" name="Proc. Natl. Acad. Sci. U.S.A.">
        <title>Genetic diversity and population structure of the endangered marsupial Sarcophilus harrisii (Tasmanian devil).</title>
        <authorList>
            <person name="Miller W."/>
            <person name="Hayes V.M."/>
            <person name="Ratan A."/>
            <person name="Petersen D.C."/>
            <person name="Wittekindt N.E."/>
            <person name="Miller J."/>
            <person name="Walenz B."/>
            <person name="Knight J."/>
            <person name="Qi J."/>
            <person name="Zhao F."/>
            <person name="Wang Q."/>
            <person name="Bedoya-Reina O.C."/>
            <person name="Katiyar N."/>
            <person name="Tomsho L.P."/>
            <person name="Kasson L.M."/>
            <person name="Hardie R.A."/>
            <person name="Woodbridge P."/>
            <person name="Tindall E.A."/>
            <person name="Bertelsen M.F."/>
            <person name="Dixon D."/>
            <person name="Pyecroft S."/>
            <person name="Helgen K.M."/>
            <person name="Lesk A.M."/>
            <person name="Pringle T.H."/>
            <person name="Patterson N."/>
            <person name="Zhang Y."/>
            <person name="Kreiss A."/>
            <person name="Woods G.M."/>
            <person name="Jones M.E."/>
            <person name="Schuster S.C."/>
        </authorList>
    </citation>
    <scope>NUCLEOTIDE SEQUENCE [LARGE SCALE GENOMIC DNA]</scope>
</reference>
<dbReference type="RefSeq" id="XP_031800838.1">
    <property type="nucleotide sequence ID" value="XM_031944978.1"/>
</dbReference>
<keyword evidence="4" id="KW-1185">Reference proteome</keyword>